<feature type="compositionally biased region" description="Polar residues" evidence="5">
    <location>
        <begin position="119"/>
        <end position="131"/>
    </location>
</feature>
<evidence type="ECO:0000313" key="8">
    <source>
        <dbReference type="EMBL" id="KAF9966642.1"/>
    </source>
</evidence>
<feature type="region of interest" description="Disordered" evidence="5">
    <location>
        <begin position="1"/>
        <end position="164"/>
    </location>
</feature>
<feature type="compositionally biased region" description="Polar residues" evidence="5">
    <location>
        <begin position="15"/>
        <end position="25"/>
    </location>
</feature>
<feature type="compositionally biased region" description="Low complexity" evidence="5">
    <location>
        <begin position="42"/>
        <end position="55"/>
    </location>
</feature>
<accession>A0A9P6JBN1</accession>
<gene>
    <name evidence="8" type="ORF">BGZ70_001751</name>
</gene>
<dbReference type="Pfam" id="PF00782">
    <property type="entry name" value="DSPc"/>
    <property type="match status" value="1"/>
</dbReference>
<dbReference type="PROSITE" id="PS50056">
    <property type="entry name" value="TYR_PHOSPHATASE_2"/>
    <property type="match status" value="1"/>
</dbReference>
<dbReference type="GO" id="GO:0004725">
    <property type="term" value="F:protein tyrosine phosphatase activity"/>
    <property type="evidence" value="ECO:0007669"/>
    <property type="project" value="UniProtKB-EC"/>
</dbReference>
<protein>
    <recommendedName>
        <fullName evidence="2">protein-tyrosine-phosphatase</fullName>
        <ecNumber evidence="2">3.1.3.48</ecNumber>
    </recommendedName>
</protein>
<evidence type="ECO:0000256" key="3">
    <source>
        <dbReference type="ARBA" id="ARBA00022801"/>
    </source>
</evidence>
<dbReference type="InterPro" id="IPR000340">
    <property type="entry name" value="Dual-sp_phosphatase_cat-dom"/>
</dbReference>
<dbReference type="AlphaFoldDB" id="A0A9P6JBN1"/>
<dbReference type="GO" id="GO:0043409">
    <property type="term" value="P:negative regulation of MAPK cascade"/>
    <property type="evidence" value="ECO:0007669"/>
    <property type="project" value="TreeGrafter"/>
</dbReference>
<name>A0A9P6JBN1_MORAP</name>
<feature type="compositionally biased region" description="Basic and acidic residues" evidence="5">
    <location>
        <begin position="84"/>
        <end position="93"/>
    </location>
</feature>
<feature type="domain" description="Tyrosine-protein phosphatase" evidence="6">
    <location>
        <begin position="290"/>
        <end position="407"/>
    </location>
</feature>
<evidence type="ECO:0000256" key="2">
    <source>
        <dbReference type="ARBA" id="ARBA00013064"/>
    </source>
</evidence>
<dbReference type="GO" id="GO:0005737">
    <property type="term" value="C:cytoplasm"/>
    <property type="evidence" value="ECO:0007669"/>
    <property type="project" value="TreeGrafter"/>
</dbReference>
<comment type="similarity">
    <text evidence="1">Belongs to the protein-tyrosine phosphatase family. Non-receptor class dual specificity subfamily.</text>
</comment>
<dbReference type="SUPFAM" id="SSF52799">
    <property type="entry name" value="(Phosphotyrosine protein) phosphatases II"/>
    <property type="match status" value="1"/>
</dbReference>
<feature type="non-terminal residue" evidence="8">
    <location>
        <position position="407"/>
    </location>
</feature>
<dbReference type="InterPro" id="IPR000387">
    <property type="entry name" value="Tyr_Pase_dom"/>
</dbReference>
<evidence type="ECO:0000256" key="4">
    <source>
        <dbReference type="ARBA" id="ARBA00022912"/>
    </source>
</evidence>
<evidence type="ECO:0000313" key="9">
    <source>
        <dbReference type="Proteomes" id="UP000738359"/>
    </source>
</evidence>
<dbReference type="Gene3D" id="3.90.190.10">
    <property type="entry name" value="Protein tyrosine phosphatase superfamily"/>
    <property type="match status" value="1"/>
</dbReference>
<proteinExistence type="inferred from homology"/>
<organism evidence="8 9">
    <name type="scientific">Mortierella alpina</name>
    <name type="common">Oleaginous fungus</name>
    <name type="synonym">Mortierella renispora</name>
    <dbReference type="NCBI Taxonomy" id="64518"/>
    <lineage>
        <taxon>Eukaryota</taxon>
        <taxon>Fungi</taxon>
        <taxon>Fungi incertae sedis</taxon>
        <taxon>Mucoromycota</taxon>
        <taxon>Mortierellomycotina</taxon>
        <taxon>Mortierellomycetes</taxon>
        <taxon>Mortierellales</taxon>
        <taxon>Mortierellaceae</taxon>
        <taxon>Mortierella</taxon>
    </lineage>
</organism>
<dbReference type="Proteomes" id="UP000738359">
    <property type="component" value="Unassembled WGS sequence"/>
</dbReference>
<keyword evidence="3" id="KW-0378">Hydrolase</keyword>
<dbReference type="PANTHER" id="PTHR10159">
    <property type="entry name" value="DUAL SPECIFICITY PROTEIN PHOSPHATASE"/>
    <property type="match status" value="1"/>
</dbReference>
<comment type="caution">
    <text evidence="8">The sequence shown here is derived from an EMBL/GenBank/DDBJ whole genome shotgun (WGS) entry which is preliminary data.</text>
</comment>
<dbReference type="EMBL" id="JAAAHY010000140">
    <property type="protein sequence ID" value="KAF9966642.1"/>
    <property type="molecule type" value="Genomic_DNA"/>
</dbReference>
<evidence type="ECO:0000256" key="1">
    <source>
        <dbReference type="ARBA" id="ARBA00008601"/>
    </source>
</evidence>
<sequence length="407" mass="44191">MDTALPHRIPKTDQHLYSQQGTTHCEQPASAMAERIGHHHPFSSASSNNHNHNYSQDMDDPVRSAKNSHNGNSTMQGLQGNSTPRDHLPHHQQEQLPQKQQRSQQPQQDHDHHPLHNSAFGNMTDINTTPTKPALSLPEPSQSPVQPQPKPQPKPLSNGSIIKTNNAEDSLGASLARSGPARRASFNLSTGTLNLSAKAPPSLASPSSPSYSTLAVARARAAAAQGQGVKDQDISETGVFPGGLASIPFPPPTTSSSTSTSPYDLPIGSSTAQRRPSHLGGVTDTKAEREVSMILQDFLYLGGELIDEEQIVELESLGVKRVLNMAVNCDDELWIQRFGNDGYLKVGLRDHVDQDLTDGLDEAIKFIAASKVPIYVHCQAGKSRSVATVIGYLIQEHQWPLKRAYDH</sequence>
<dbReference type="PANTHER" id="PTHR10159:SF530">
    <property type="entry name" value="DUAL SPECIFICITY PROTEIN PHOSPHATASE DDB_G0271350-RELATED"/>
    <property type="match status" value="1"/>
</dbReference>
<feature type="compositionally biased region" description="Polar residues" evidence="5">
    <location>
        <begin position="65"/>
        <end position="83"/>
    </location>
</feature>
<feature type="compositionally biased region" description="Low complexity" evidence="5">
    <location>
        <begin position="135"/>
        <end position="145"/>
    </location>
</feature>
<dbReference type="PROSITE" id="PS50054">
    <property type="entry name" value="TYR_PHOSPHATASE_DUAL"/>
    <property type="match status" value="1"/>
</dbReference>
<dbReference type="InterPro" id="IPR020422">
    <property type="entry name" value="TYR_PHOSPHATASE_DUAL_dom"/>
</dbReference>
<keyword evidence="9" id="KW-1185">Reference proteome</keyword>
<dbReference type="InterPro" id="IPR029021">
    <property type="entry name" value="Prot-tyrosine_phosphatase-like"/>
</dbReference>
<evidence type="ECO:0000259" key="7">
    <source>
        <dbReference type="PROSITE" id="PS50056"/>
    </source>
</evidence>
<feature type="domain" description="Tyrosine specific protein phosphatases" evidence="7">
    <location>
        <begin position="354"/>
        <end position="407"/>
    </location>
</feature>
<feature type="region of interest" description="Disordered" evidence="5">
    <location>
        <begin position="225"/>
        <end position="283"/>
    </location>
</feature>
<evidence type="ECO:0000259" key="6">
    <source>
        <dbReference type="PROSITE" id="PS50054"/>
    </source>
</evidence>
<reference evidence="8" key="1">
    <citation type="journal article" date="2020" name="Fungal Divers.">
        <title>Resolving the Mortierellaceae phylogeny through synthesis of multi-gene phylogenetics and phylogenomics.</title>
        <authorList>
            <person name="Vandepol N."/>
            <person name="Liber J."/>
            <person name="Desiro A."/>
            <person name="Na H."/>
            <person name="Kennedy M."/>
            <person name="Barry K."/>
            <person name="Grigoriev I.V."/>
            <person name="Miller A.N."/>
            <person name="O'Donnell K."/>
            <person name="Stajich J.E."/>
            <person name="Bonito G."/>
        </authorList>
    </citation>
    <scope>NUCLEOTIDE SEQUENCE</scope>
    <source>
        <strain evidence="8">CK1249</strain>
    </source>
</reference>
<feature type="compositionally biased region" description="Low complexity" evidence="5">
    <location>
        <begin position="94"/>
        <end position="107"/>
    </location>
</feature>
<keyword evidence="4" id="KW-0904">Protein phosphatase</keyword>
<dbReference type="CDD" id="cd14498">
    <property type="entry name" value="DSP"/>
    <property type="match status" value="1"/>
</dbReference>
<dbReference type="EC" id="3.1.3.48" evidence="2"/>
<evidence type="ECO:0000256" key="5">
    <source>
        <dbReference type="SAM" id="MobiDB-lite"/>
    </source>
</evidence>
<dbReference type="OrthoDB" id="273181at2759"/>